<dbReference type="Proteomes" id="UP000050514">
    <property type="component" value="Unassembled WGS sequence"/>
</dbReference>
<keyword evidence="5 7" id="KW-0411">Iron-sulfur</keyword>
<comment type="cofactor">
    <cofactor evidence="6">
        <name>[2Fe-2S] cluster</name>
        <dbReference type="ChEBI" id="CHEBI:190135"/>
    </cofactor>
</comment>
<sequence>MSVETKSSEKILEAVNAAIEKFGAKQEELIPILNEVNRQLGYIPTEAMEEISRRLKEPKSSLFGVASFYHMLSTKPRGRHVIQFCESAPCHVVGGREVFEALKEELGLEPNETSPDGKWTLITTSCLGVCSVGPVIVIDEDIYGNVDARKVPEILARYE</sequence>
<dbReference type="SUPFAM" id="SSF52833">
    <property type="entry name" value="Thioredoxin-like"/>
    <property type="match status" value="1"/>
</dbReference>
<dbReference type="InterPro" id="IPR028431">
    <property type="entry name" value="NADP_DH_HndA-like"/>
</dbReference>
<feature type="binding site" evidence="7">
    <location>
        <position position="90"/>
    </location>
    <ligand>
        <name>[2Fe-2S] cluster</name>
        <dbReference type="ChEBI" id="CHEBI:190135"/>
    </ligand>
</feature>
<dbReference type="InterPro" id="IPR036249">
    <property type="entry name" value="Thioredoxin-like_sf"/>
</dbReference>
<evidence type="ECO:0000256" key="7">
    <source>
        <dbReference type="PIRSR" id="PIRSR000216-1"/>
    </source>
</evidence>
<keyword evidence="4 7" id="KW-0408">Iron</keyword>
<keyword evidence="3 7" id="KW-0479">Metal-binding</keyword>
<dbReference type="RefSeq" id="WP_061917528.1">
    <property type="nucleotide sequence ID" value="NZ_DF967971.1"/>
</dbReference>
<accession>A0A0P6WZ44</accession>
<organism evidence="8 9">
    <name type="scientific">Bellilinea caldifistulae</name>
    <dbReference type="NCBI Taxonomy" id="360411"/>
    <lineage>
        <taxon>Bacteria</taxon>
        <taxon>Bacillati</taxon>
        <taxon>Chloroflexota</taxon>
        <taxon>Anaerolineae</taxon>
        <taxon>Anaerolineales</taxon>
        <taxon>Anaerolineaceae</taxon>
        <taxon>Bellilinea</taxon>
    </lineage>
</organism>
<keyword evidence="9" id="KW-1185">Reference proteome</keyword>
<dbReference type="STRING" id="360411.AC812_13825"/>
<comment type="caution">
    <text evidence="8">The sequence shown here is derived from an EMBL/GenBank/DDBJ whole genome shotgun (WGS) entry which is preliminary data.</text>
</comment>
<dbReference type="Pfam" id="PF01257">
    <property type="entry name" value="2Fe-2S_thioredx"/>
    <property type="match status" value="1"/>
</dbReference>
<dbReference type="PANTHER" id="PTHR43342">
    <property type="entry name" value="NADH-QUINONE OXIDOREDUCTASE, E SUBUNIT"/>
    <property type="match status" value="1"/>
</dbReference>
<dbReference type="OrthoDB" id="9807941at2"/>
<evidence type="ECO:0000256" key="2">
    <source>
        <dbReference type="ARBA" id="ARBA00022714"/>
    </source>
</evidence>
<dbReference type="GO" id="GO:0051537">
    <property type="term" value="F:2 iron, 2 sulfur cluster binding"/>
    <property type="evidence" value="ECO:0007669"/>
    <property type="project" value="UniProtKB-KW"/>
</dbReference>
<dbReference type="EMBL" id="LGHJ01000019">
    <property type="protein sequence ID" value="KPL73861.1"/>
    <property type="molecule type" value="Genomic_DNA"/>
</dbReference>
<dbReference type="AlphaFoldDB" id="A0A0P6WZ44"/>
<comment type="cofactor">
    <cofactor evidence="7">
        <name>[2Fe-2S] cluster</name>
        <dbReference type="ChEBI" id="CHEBI:190135"/>
    </cofactor>
    <text evidence="7">Binds 1 [2Fe-2S] cluster.</text>
</comment>
<feature type="binding site" evidence="7">
    <location>
        <position position="126"/>
    </location>
    <ligand>
        <name>[2Fe-2S] cluster</name>
        <dbReference type="ChEBI" id="CHEBI:190135"/>
    </ligand>
</feature>
<keyword evidence="2 7" id="KW-0001">2Fe-2S</keyword>
<feature type="binding site" evidence="7">
    <location>
        <position position="130"/>
    </location>
    <ligand>
        <name>[2Fe-2S] cluster</name>
        <dbReference type="ChEBI" id="CHEBI:190135"/>
    </ligand>
</feature>
<dbReference type="Gene3D" id="3.40.30.10">
    <property type="entry name" value="Glutaredoxin"/>
    <property type="match status" value="1"/>
</dbReference>
<evidence type="ECO:0000256" key="6">
    <source>
        <dbReference type="ARBA" id="ARBA00034078"/>
    </source>
</evidence>
<evidence type="ECO:0000256" key="5">
    <source>
        <dbReference type="ARBA" id="ARBA00023014"/>
    </source>
</evidence>
<evidence type="ECO:0000313" key="8">
    <source>
        <dbReference type="EMBL" id="KPL73861.1"/>
    </source>
</evidence>
<feature type="binding site" evidence="7">
    <location>
        <position position="85"/>
    </location>
    <ligand>
        <name>[2Fe-2S] cluster</name>
        <dbReference type="ChEBI" id="CHEBI:190135"/>
    </ligand>
</feature>
<dbReference type="GO" id="GO:0016491">
    <property type="term" value="F:oxidoreductase activity"/>
    <property type="evidence" value="ECO:0007669"/>
    <property type="project" value="InterPro"/>
</dbReference>
<evidence type="ECO:0000256" key="3">
    <source>
        <dbReference type="ARBA" id="ARBA00022723"/>
    </source>
</evidence>
<dbReference type="InterPro" id="IPR041921">
    <property type="entry name" value="NuoE_N"/>
</dbReference>
<dbReference type="Gene3D" id="1.10.10.1590">
    <property type="entry name" value="NADH-quinone oxidoreductase subunit E"/>
    <property type="match status" value="1"/>
</dbReference>
<evidence type="ECO:0000313" key="9">
    <source>
        <dbReference type="Proteomes" id="UP000050514"/>
    </source>
</evidence>
<dbReference type="NCBIfam" id="NF005722">
    <property type="entry name" value="PRK07539.1-2"/>
    <property type="match status" value="1"/>
</dbReference>
<protein>
    <submittedName>
        <fullName evidence="8">NADH dehydrogenase</fullName>
    </submittedName>
</protein>
<gene>
    <name evidence="8" type="ORF">AC812_13825</name>
</gene>
<dbReference type="GO" id="GO:0046872">
    <property type="term" value="F:metal ion binding"/>
    <property type="evidence" value="ECO:0007669"/>
    <property type="project" value="UniProtKB-KW"/>
</dbReference>
<dbReference type="PIRSF" id="PIRSF000216">
    <property type="entry name" value="NADH_DH_24kDa"/>
    <property type="match status" value="1"/>
</dbReference>
<dbReference type="InterPro" id="IPR002023">
    <property type="entry name" value="NuoE-like"/>
</dbReference>
<reference evidence="8 9" key="1">
    <citation type="submission" date="2015-07" db="EMBL/GenBank/DDBJ databases">
        <title>Draft genome of Bellilinea caldifistulae DSM 17877.</title>
        <authorList>
            <person name="Hemp J."/>
            <person name="Ward L.M."/>
            <person name="Pace L.A."/>
            <person name="Fischer W.W."/>
        </authorList>
    </citation>
    <scope>NUCLEOTIDE SEQUENCE [LARGE SCALE GENOMIC DNA]</scope>
    <source>
        <strain evidence="8 9">GOMI-1</strain>
    </source>
</reference>
<dbReference type="CDD" id="cd03064">
    <property type="entry name" value="TRX_Fd_NuoE"/>
    <property type="match status" value="1"/>
</dbReference>
<proteinExistence type="inferred from homology"/>
<evidence type="ECO:0000256" key="4">
    <source>
        <dbReference type="ARBA" id="ARBA00023004"/>
    </source>
</evidence>
<name>A0A0P6WZ44_9CHLR</name>
<dbReference type="InterPro" id="IPR042128">
    <property type="entry name" value="NuoE_dom"/>
</dbReference>
<evidence type="ECO:0000256" key="1">
    <source>
        <dbReference type="ARBA" id="ARBA00010643"/>
    </source>
</evidence>
<dbReference type="PANTHER" id="PTHR43342:SF1">
    <property type="entry name" value="BIFURCATING [FEFE] HYDROGENASE GAMMA SUBUNIT"/>
    <property type="match status" value="1"/>
</dbReference>
<comment type="similarity">
    <text evidence="1">Belongs to the complex I 24 kDa subunit family.</text>
</comment>